<sequence>MDCAVIGGAYLLPPVWRERWHGGVVLVPGEQVLVPRYITTCPAAPSSHSCTKHLCFLNRSAILVPSVCLYVYEDMWTDVRSLPIHGR</sequence>
<accession>A0A5B7EBW1</accession>
<evidence type="ECO:0000313" key="2">
    <source>
        <dbReference type="Proteomes" id="UP000324222"/>
    </source>
</evidence>
<protein>
    <submittedName>
        <fullName evidence="1">Uncharacterized protein</fullName>
    </submittedName>
</protein>
<dbReference type="AlphaFoldDB" id="A0A5B7EBW1"/>
<proteinExistence type="predicted"/>
<dbReference type="Proteomes" id="UP000324222">
    <property type="component" value="Unassembled WGS sequence"/>
</dbReference>
<keyword evidence="2" id="KW-1185">Reference proteome</keyword>
<comment type="caution">
    <text evidence="1">The sequence shown here is derived from an EMBL/GenBank/DDBJ whole genome shotgun (WGS) entry which is preliminary data.</text>
</comment>
<evidence type="ECO:0000313" key="1">
    <source>
        <dbReference type="EMBL" id="MPC30859.1"/>
    </source>
</evidence>
<reference evidence="1 2" key="1">
    <citation type="submission" date="2019-05" db="EMBL/GenBank/DDBJ databases">
        <title>Another draft genome of Portunus trituberculatus and its Hox gene families provides insights of decapod evolution.</title>
        <authorList>
            <person name="Jeong J.-H."/>
            <person name="Song I."/>
            <person name="Kim S."/>
            <person name="Choi T."/>
            <person name="Kim D."/>
            <person name="Ryu S."/>
            <person name="Kim W."/>
        </authorList>
    </citation>
    <scope>NUCLEOTIDE SEQUENCE [LARGE SCALE GENOMIC DNA]</scope>
    <source>
        <tissue evidence="1">Muscle</tissue>
    </source>
</reference>
<gene>
    <name evidence="1" type="ORF">E2C01_024130</name>
</gene>
<organism evidence="1 2">
    <name type="scientific">Portunus trituberculatus</name>
    <name type="common">Swimming crab</name>
    <name type="synonym">Neptunus trituberculatus</name>
    <dbReference type="NCBI Taxonomy" id="210409"/>
    <lineage>
        <taxon>Eukaryota</taxon>
        <taxon>Metazoa</taxon>
        <taxon>Ecdysozoa</taxon>
        <taxon>Arthropoda</taxon>
        <taxon>Crustacea</taxon>
        <taxon>Multicrustacea</taxon>
        <taxon>Malacostraca</taxon>
        <taxon>Eumalacostraca</taxon>
        <taxon>Eucarida</taxon>
        <taxon>Decapoda</taxon>
        <taxon>Pleocyemata</taxon>
        <taxon>Brachyura</taxon>
        <taxon>Eubrachyura</taxon>
        <taxon>Portunoidea</taxon>
        <taxon>Portunidae</taxon>
        <taxon>Portuninae</taxon>
        <taxon>Portunus</taxon>
    </lineage>
</organism>
<dbReference type="EMBL" id="VSRR010002330">
    <property type="protein sequence ID" value="MPC30859.1"/>
    <property type="molecule type" value="Genomic_DNA"/>
</dbReference>
<name>A0A5B7EBW1_PORTR</name>